<feature type="domain" description="Cupin type-2" evidence="1">
    <location>
        <begin position="71"/>
        <end position="131"/>
    </location>
</feature>
<dbReference type="PANTHER" id="PTHR36440:SF1">
    <property type="entry name" value="PUTATIVE (AFU_ORTHOLOGUE AFUA_8G07350)-RELATED"/>
    <property type="match status" value="1"/>
</dbReference>
<sequence>MLNSLAAAPLVASQPIFAFADREKKGFKVTVGEGRYHGPIQLKGVNANILAVKVSGKDTNGDLAIFEQTSLSPGRGTPMHVHPYQDEVFTVIDGEYAFQIGDDKYRLKTGETIFLPRQVPHSWIQLSERGKMMVTMQPAGKLEDFFVAMAALKAPPTAAEMAAIFAQNDMKVVGPPMTPD</sequence>
<dbReference type="InterPro" id="IPR053146">
    <property type="entry name" value="QDO-like"/>
</dbReference>
<name>A0A939K1P1_9BACT</name>
<evidence type="ECO:0000259" key="1">
    <source>
        <dbReference type="Pfam" id="PF07883"/>
    </source>
</evidence>
<dbReference type="InterPro" id="IPR011051">
    <property type="entry name" value="RmlC_Cupin_sf"/>
</dbReference>
<dbReference type="Proteomes" id="UP000664795">
    <property type="component" value="Unassembled WGS sequence"/>
</dbReference>
<dbReference type="InterPro" id="IPR013096">
    <property type="entry name" value="Cupin_2"/>
</dbReference>
<dbReference type="PANTHER" id="PTHR36440">
    <property type="entry name" value="PUTATIVE (AFU_ORTHOLOGUE AFUA_8G07350)-RELATED"/>
    <property type="match status" value="1"/>
</dbReference>
<comment type="caution">
    <text evidence="2">The sequence shown here is derived from an EMBL/GenBank/DDBJ whole genome shotgun (WGS) entry which is preliminary data.</text>
</comment>
<proteinExistence type="predicted"/>
<protein>
    <submittedName>
        <fullName evidence="2">Cupin domain-containing protein</fullName>
    </submittedName>
</protein>
<evidence type="ECO:0000313" key="2">
    <source>
        <dbReference type="EMBL" id="MBO0933266.1"/>
    </source>
</evidence>
<dbReference type="EMBL" id="JAFMYU010000018">
    <property type="protein sequence ID" value="MBO0933266.1"/>
    <property type="molecule type" value="Genomic_DNA"/>
</dbReference>
<reference evidence="2 3" key="1">
    <citation type="submission" date="2021-03" db="EMBL/GenBank/DDBJ databases">
        <title>Fibrella sp. HMF5036 genome sequencing and assembly.</title>
        <authorList>
            <person name="Kang H."/>
            <person name="Kim H."/>
            <person name="Bae S."/>
            <person name="Joh K."/>
        </authorList>
    </citation>
    <scope>NUCLEOTIDE SEQUENCE [LARGE SCALE GENOMIC DNA]</scope>
    <source>
        <strain evidence="2 3">HMF5036</strain>
    </source>
</reference>
<dbReference type="SUPFAM" id="SSF51182">
    <property type="entry name" value="RmlC-like cupins"/>
    <property type="match status" value="1"/>
</dbReference>
<gene>
    <name evidence="2" type="ORF">J2I48_19805</name>
</gene>
<accession>A0A939K1P1</accession>
<evidence type="ECO:0000313" key="3">
    <source>
        <dbReference type="Proteomes" id="UP000664795"/>
    </source>
</evidence>
<dbReference type="InterPro" id="IPR014710">
    <property type="entry name" value="RmlC-like_jellyroll"/>
</dbReference>
<keyword evidence="3" id="KW-1185">Reference proteome</keyword>
<dbReference type="AlphaFoldDB" id="A0A939K1P1"/>
<organism evidence="2 3">
    <name type="scientific">Fibrella aquatilis</name>
    <dbReference type="NCBI Taxonomy" id="2817059"/>
    <lineage>
        <taxon>Bacteria</taxon>
        <taxon>Pseudomonadati</taxon>
        <taxon>Bacteroidota</taxon>
        <taxon>Cytophagia</taxon>
        <taxon>Cytophagales</taxon>
        <taxon>Spirosomataceae</taxon>
        <taxon>Fibrella</taxon>
    </lineage>
</organism>
<dbReference type="Gene3D" id="2.60.120.10">
    <property type="entry name" value="Jelly Rolls"/>
    <property type="match status" value="1"/>
</dbReference>
<dbReference type="Pfam" id="PF07883">
    <property type="entry name" value="Cupin_2"/>
    <property type="match status" value="1"/>
</dbReference>